<dbReference type="STRING" id="688270.Celal_1665"/>
<dbReference type="eggNOG" id="COG4104">
    <property type="taxonomic scope" value="Bacteria"/>
</dbReference>
<sequence length="229" mass="25504">MAKDLTRAITHENYGKAESGLQKYYHKVEKIIYHTPREFTKESIEKGGVFNFASDDFMTQPDTSNGVPVACIGDMTAHGGAITVGEPNVIIGSATPTPSITMAVNKIPFPEIASNASNKEARANQQLLREAAEDIEGEPRIYNLQWIKGDKFIRESRLLKEVTLRAYVENISEGEIITLKVNKIVDSTDENQELNDDSEELIEIKGTVKDKMVEVTWTVELPDSKSEKS</sequence>
<name>E6XBX1_CELAD</name>
<dbReference type="HOGENOM" id="CLU_1208034_0_0_10"/>
<evidence type="ECO:0000313" key="1">
    <source>
        <dbReference type="EMBL" id="ADV48973.1"/>
    </source>
</evidence>
<dbReference type="Proteomes" id="UP000008634">
    <property type="component" value="Chromosome"/>
</dbReference>
<proteinExistence type="predicted"/>
<protein>
    <submittedName>
        <fullName evidence="1">Uncharacterized protein</fullName>
    </submittedName>
</protein>
<dbReference type="OrthoDB" id="9807902at2"/>
<dbReference type="KEGG" id="cao:Celal_1665"/>
<organism evidence="1 2">
    <name type="scientific">Cellulophaga algicola (strain DSM 14237 / IC166 / ACAM 630)</name>
    <dbReference type="NCBI Taxonomy" id="688270"/>
    <lineage>
        <taxon>Bacteria</taxon>
        <taxon>Pseudomonadati</taxon>
        <taxon>Bacteroidota</taxon>
        <taxon>Flavobacteriia</taxon>
        <taxon>Flavobacteriales</taxon>
        <taxon>Flavobacteriaceae</taxon>
        <taxon>Cellulophaga</taxon>
    </lineage>
</organism>
<evidence type="ECO:0000313" key="2">
    <source>
        <dbReference type="Proteomes" id="UP000008634"/>
    </source>
</evidence>
<gene>
    <name evidence="1" type="ordered locus">Celal_1665</name>
</gene>
<reference evidence="1 2" key="1">
    <citation type="journal article" date="2010" name="Stand. Genomic Sci.">
        <title>Complete genome sequence of Cellulophaga algicola type strain (IC166).</title>
        <authorList>
            <person name="Abt B."/>
            <person name="Lu M."/>
            <person name="Misra M."/>
            <person name="Han C."/>
            <person name="Nolan M."/>
            <person name="Lucas S."/>
            <person name="Hammon N."/>
            <person name="Deshpande S."/>
            <person name="Cheng J.F."/>
            <person name="Tapia R."/>
            <person name="Goodwin L."/>
            <person name="Pitluck S."/>
            <person name="Liolios K."/>
            <person name="Pagani I."/>
            <person name="Ivanova N."/>
            <person name="Mavromatis K."/>
            <person name="Ovchinikova G."/>
            <person name="Pati A."/>
            <person name="Chen A."/>
            <person name="Palaniappan K."/>
            <person name="Land M."/>
            <person name="Hauser L."/>
            <person name="Chang Y.J."/>
            <person name="Jeffries C.D."/>
            <person name="Detter J.C."/>
            <person name="Brambilla E."/>
            <person name="Rohde M."/>
            <person name="Tindall B.J."/>
            <person name="Goker M."/>
            <person name="Woyke T."/>
            <person name="Bristow J."/>
            <person name="Eisen J.A."/>
            <person name="Markowitz V."/>
            <person name="Hugenholtz P."/>
            <person name="Kyrpides N.C."/>
            <person name="Klenk H.P."/>
            <person name="Lapidus A."/>
        </authorList>
    </citation>
    <scope>NUCLEOTIDE SEQUENCE [LARGE SCALE GENOMIC DNA]</scope>
    <source>
        <strain evidence="2">DSM 14237 / IC166 / ACAM 630</strain>
    </source>
</reference>
<accession>E6XBX1</accession>
<dbReference type="Gene3D" id="2.60.200.60">
    <property type="match status" value="1"/>
</dbReference>
<dbReference type="AlphaFoldDB" id="E6XBX1"/>
<keyword evidence="2" id="KW-1185">Reference proteome</keyword>
<dbReference type="EMBL" id="CP002453">
    <property type="protein sequence ID" value="ADV48973.1"/>
    <property type="molecule type" value="Genomic_DNA"/>
</dbReference>
<dbReference type="RefSeq" id="WP_013550454.1">
    <property type="nucleotide sequence ID" value="NC_014934.1"/>
</dbReference>